<keyword evidence="2 6" id="KW-0560">Oxidoreductase</keyword>
<protein>
    <submittedName>
        <fullName evidence="6">Iron-containing alcohol dehydrogenase</fullName>
        <ecNumber evidence="6">1.1.1.-</ecNumber>
    </submittedName>
</protein>
<dbReference type="Proteomes" id="UP001451571">
    <property type="component" value="Chromosome"/>
</dbReference>
<dbReference type="RefSeq" id="WP_342756486.1">
    <property type="nucleotide sequence ID" value="NZ_CP146256.1"/>
</dbReference>
<proteinExistence type="inferred from homology"/>
<dbReference type="GO" id="GO:0016491">
    <property type="term" value="F:oxidoreductase activity"/>
    <property type="evidence" value="ECO:0007669"/>
    <property type="project" value="UniProtKB-KW"/>
</dbReference>
<reference evidence="6 7" key="1">
    <citation type="submission" date="2024-02" db="EMBL/GenBank/DDBJ databases">
        <title>Bacterial strain from lacustrine sediment.</title>
        <authorList>
            <person name="Petit C."/>
            <person name="Fadhlaoui K."/>
        </authorList>
    </citation>
    <scope>NUCLEOTIDE SEQUENCE [LARGE SCALE GENOMIC DNA]</scope>
    <source>
        <strain evidence="6 7">IPX-CK</strain>
    </source>
</reference>
<dbReference type="PANTHER" id="PTHR11496">
    <property type="entry name" value="ALCOHOL DEHYDROGENASE"/>
    <property type="match status" value="1"/>
</dbReference>
<evidence type="ECO:0000259" key="5">
    <source>
        <dbReference type="Pfam" id="PF25137"/>
    </source>
</evidence>
<dbReference type="InterPro" id="IPR018211">
    <property type="entry name" value="ADH_Fe_CS"/>
</dbReference>
<dbReference type="InterPro" id="IPR001670">
    <property type="entry name" value="ADH_Fe/GldA"/>
</dbReference>
<organism evidence="6 7">
    <name type="scientific">Kineothrix sedimenti</name>
    <dbReference type="NCBI Taxonomy" id="3123317"/>
    <lineage>
        <taxon>Bacteria</taxon>
        <taxon>Bacillati</taxon>
        <taxon>Bacillota</taxon>
        <taxon>Clostridia</taxon>
        <taxon>Lachnospirales</taxon>
        <taxon>Lachnospiraceae</taxon>
        <taxon>Kineothrix</taxon>
    </lineage>
</organism>
<gene>
    <name evidence="6" type="ORF">V6984_15365</name>
</gene>
<evidence type="ECO:0000256" key="1">
    <source>
        <dbReference type="ARBA" id="ARBA00007358"/>
    </source>
</evidence>
<dbReference type="Pfam" id="PF25137">
    <property type="entry name" value="ADH_Fe_C"/>
    <property type="match status" value="1"/>
</dbReference>
<evidence type="ECO:0000313" key="7">
    <source>
        <dbReference type="Proteomes" id="UP001451571"/>
    </source>
</evidence>
<keyword evidence="7" id="KW-1185">Reference proteome</keyword>
<evidence type="ECO:0000256" key="2">
    <source>
        <dbReference type="ARBA" id="ARBA00023002"/>
    </source>
</evidence>
<dbReference type="PROSITE" id="PS00913">
    <property type="entry name" value="ADH_IRON_1"/>
    <property type="match status" value="1"/>
</dbReference>
<dbReference type="CDD" id="cd08551">
    <property type="entry name" value="Fe-ADH"/>
    <property type="match status" value="1"/>
</dbReference>
<name>A0ABZ3ERM3_9FIRM</name>
<dbReference type="Gene3D" id="3.40.50.1970">
    <property type="match status" value="1"/>
</dbReference>
<dbReference type="InterPro" id="IPR039697">
    <property type="entry name" value="Alcohol_dehydrogenase_Fe"/>
</dbReference>
<dbReference type="PANTHER" id="PTHR11496:SF102">
    <property type="entry name" value="ALCOHOL DEHYDROGENASE 4"/>
    <property type="match status" value="1"/>
</dbReference>
<dbReference type="InterPro" id="IPR056798">
    <property type="entry name" value="ADH_Fe_C"/>
</dbReference>
<sequence>MLEDYKLKMPGAVFGGEHALDKIVELIKNKYKKPAVFTDKGIEAAGILEEPLGLLKESGAQIHLIDEIPSEPTYEQAQKTIDSFKESGSDFIIAIGGGSVMDMAKLSSIAATNDYTVKDLLENPSIGRKTVKTLMIPTTAGTGAEATPNAIVAVPEKELKVGIVNEEMVPDYVILDGRMTAGLPKKIAAATGIDALAHAIECYTSNKANPFSNMFAMEALRLIFANIEKACEDRTALKEKSSMLLAAFYGGVAITASGTTAVHALSYPLGGKYHIPHGVSNAMMLLPVMKFNKEACMSELAQVYDAVEGKEKKNDEEKADWVIGRMSEIIKRLEIPDSLKAYGIGQEDLEELTRSGMEVQRLLVNNKKMVTAQDARNLYMQIM</sequence>
<feature type="domain" description="Alcohol dehydrogenase iron-type/glycerol dehydrogenase GldA" evidence="4">
    <location>
        <begin position="10"/>
        <end position="176"/>
    </location>
</feature>
<keyword evidence="3" id="KW-0520">NAD</keyword>
<accession>A0ABZ3ERM3</accession>
<comment type="similarity">
    <text evidence="1">Belongs to the iron-containing alcohol dehydrogenase family.</text>
</comment>
<feature type="domain" description="Fe-containing alcohol dehydrogenase-like C-terminal" evidence="5">
    <location>
        <begin position="189"/>
        <end position="382"/>
    </location>
</feature>
<dbReference type="EMBL" id="CP146256">
    <property type="protein sequence ID" value="XAH72873.1"/>
    <property type="molecule type" value="Genomic_DNA"/>
</dbReference>
<dbReference type="SUPFAM" id="SSF56796">
    <property type="entry name" value="Dehydroquinate synthase-like"/>
    <property type="match status" value="1"/>
</dbReference>
<dbReference type="Gene3D" id="1.20.1090.10">
    <property type="entry name" value="Dehydroquinate synthase-like - alpha domain"/>
    <property type="match status" value="1"/>
</dbReference>
<dbReference type="Pfam" id="PF00465">
    <property type="entry name" value="Fe-ADH"/>
    <property type="match status" value="1"/>
</dbReference>
<evidence type="ECO:0000256" key="3">
    <source>
        <dbReference type="ARBA" id="ARBA00023027"/>
    </source>
</evidence>
<evidence type="ECO:0000259" key="4">
    <source>
        <dbReference type="Pfam" id="PF00465"/>
    </source>
</evidence>
<evidence type="ECO:0000313" key="6">
    <source>
        <dbReference type="EMBL" id="XAH72873.1"/>
    </source>
</evidence>
<dbReference type="EC" id="1.1.1.-" evidence="6"/>